<dbReference type="Proteomes" id="UP000824125">
    <property type="component" value="Unassembled WGS sequence"/>
</dbReference>
<evidence type="ECO:0000256" key="1">
    <source>
        <dbReference type="ARBA" id="ARBA00008522"/>
    </source>
</evidence>
<evidence type="ECO:0000313" key="4">
    <source>
        <dbReference type="Proteomes" id="UP000824125"/>
    </source>
</evidence>
<evidence type="ECO:0000256" key="2">
    <source>
        <dbReference type="HAMAP-Rule" id="MF_00489"/>
    </source>
</evidence>
<name>A0A9D1SNW8_9FIRM</name>
<dbReference type="PANTHER" id="PTHR35146:SF1">
    <property type="entry name" value="UPF0178 PROTEIN YAII"/>
    <property type="match status" value="1"/>
</dbReference>
<gene>
    <name evidence="3" type="ORF">IAD23_05175</name>
</gene>
<dbReference type="Pfam" id="PF02639">
    <property type="entry name" value="DUF188"/>
    <property type="match status" value="1"/>
</dbReference>
<protein>
    <recommendedName>
        <fullName evidence="2">UPF0178 protein IAD23_05175</fullName>
    </recommendedName>
</protein>
<dbReference type="PANTHER" id="PTHR35146">
    <property type="entry name" value="UPF0178 PROTEIN YAII"/>
    <property type="match status" value="1"/>
</dbReference>
<comment type="caution">
    <text evidence="3">The sequence shown here is derived from an EMBL/GenBank/DDBJ whole genome shotgun (WGS) entry which is preliminary data.</text>
</comment>
<proteinExistence type="inferred from homology"/>
<sequence>MKLLIDADACPVIHEAEALAAAFQTECILFCDSAHDFTNHPSEIVTTAQGADSADFALVNRTAHGDIVITQDRGLAAMALAKGARVLDQNGLEITDRNIAFLLETRSFSKKLRRSGQHLKGPKKRTRQNDLDFTEALEKMLYENTHSA</sequence>
<dbReference type="InterPro" id="IPR003791">
    <property type="entry name" value="UPF0178"/>
</dbReference>
<accession>A0A9D1SNW8</accession>
<organism evidence="3 4">
    <name type="scientific">Candidatus Scybalenecus merdavium</name>
    <dbReference type="NCBI Taxonomy" id="2840939"/>
    <lineage>
        <taxon>Bacteria</taxon>
        <taxon>Bacillati</taxon>
        <taxon>Bacillota</taxon>
        <taxon>Clostridia</taxon>
        <taxon>Eubacteriales</taxon>
        <taxon>Oscillospiraceae</taxon>
        <taxon>Oscillospiraceae incertae sedis</taxon>
        <taxon>Candidatus Scybalenecus</taxon>
    </lineage>
</organism>
<comment type="similarity">
    <text evidence="1 2">Belongs to the UPF0178 family.</text>
</comment>
<dbReference type="HAMAP" id="MF_00489">
    <property type="entry name" value="UPF0178"/>
    <property type="match status" value="1"/>
</dbReference>
<dbReference type="EMBL" id="DVNM01000028">
    <property type="protein sequence ID" value="HIU69333.1"/>
    <property type="molecule type" value="Genomic_DNA"/>
</dbReference>
<reference evidence="3" key="2">
    <citation type="journal article" date="2021" name="PeerJ">
        <title>Extensive microbial diversity within the chicken gut microbiome revealed by metagenomics and culture.</title>
        <authorList>
            <person name="Gilroy R."/>
            <person name="Ravi A."/>
            <person name="Getino M."/>
            <person name="Pursley I."/>
            <person name="Horton D.L."/>
            <person name="Alikhan N.F."/>
            <person name="Baker D."/>
            <person name="Gharbi K."/>
            <person name="Hall N."/>
            <person name="Watson M."/>
            <person name="Adriaenssens E.M."/>
            <person name="Foster-Nyarko E."/>
            <person name="Jarju S."/>
            <person name="Secka A."/>
            <person name="Antonio M."/>
            <person name="Oren A."/>
            <person name="Chaudhuri R.R."/>
            <person name="La Ragione R."/>
            <person name="Hildebrand F."/>
            <person name="Pallen M.J."/>
        </authorList>
    </citation>
    <scope>NUCLEOTIDE SEQUENCE</scope>
    <source>
        <strain evidence="3">CHK176-6737</strain>
    </source>
</reference>
<dbReference type="AlphaFoldDB" id="A0A9D1SNW8"/>
<evidence type="ECO:0000313" key="3">
    <source>
        <dbReference type="EMBL" id="HIU69333.1"/>
    </source>
</evidence>
<reference evidence="3" key="1">
    <citation type="submission" date="2020-10" db="EMBL/GenBank/DDBJ databases">
        <authorList>
            <person name="Gilroy R."/>
        </authorList>
    </citation>
    <scope>NUCLEOTIDE SEQUENCE</scope>
    <source>
        <strain evidence="3">CHK176-6737</strain>
    </source>
</reference>